<dbReference type="GO" id="GO:0008360">
    <property type="term" value="P:regulation of cell shape"/>
    <property type="evidence" value="ECO:0007669"/>
    <property type="project" value="UniProtKB-KW"/>
</dbReference>
<evidence type="ECO:0000256" key="2">
    <source>
        <dbReference type="ARBA" id="ARBA00022475"/>
    </source>
</evidence>
<feature type="region of interest" description="Disordered" evidence="8">
    <location>
        <begin position="1"/>
        <end position="88"/>
    </location>
</feature>
<feature type="transmembrane region" description="Helical" evidence="9">
    <location>
        <begin position="253"/>
        <end position="271"/>
    </location>
</feature>
<evidence type="ECO:0000256" key="1">
    <source>
        <dbReference type="ARBA" id="ARBA00004651"/>
    </source>
</evidence>
<feature type="transmembrane region" description="Helical" evidence="9">
    <location>
        <begin position="216"/>
        <end position="241"/>
    </location>
</feature>
<dbReference type="GO" id="GO:0005886">
    <property type="term" value="C:plasma membrane"/>
    <property type="evidence" value="ECO:0007669"/>
    <property type="project" value="UniProtKB-SubCell"/>
</dbReference>
<reference evidence="10" key="1">
    <citation type="submission" date="2020-07" db="EMBL/GenBank/DDBJ databases">
        <authorList>
            <person name="Lin J."/>
        </authorList>
    </citation>
    <scope>NUCLEOTIDE SEQUENCE</scope>
</reference>
<protein>
    <submittedName>
        <fullName evidence="10">Uncharacterized protein</fullName>
    </submittedName>
</protein>
<feature type="transmembrane region" description="Helical" evidence="9">
    <location>
        <begin position="278"/>
        <end position="300"/>
    </location>
</feature>
<dbReference type="PANTHER" id="PTHR43486:SF1">
    <property type="entry name" value="LIPID II FLIPPASE MURJ-RELATED"/>
    <property type="match status" value="1"/>
</dbReference>
<evidence type="ECO:0000256" key="3">
    <source>
        <dbReference type="ARBA" id="ARBA00022692"/>
    </source>
</evidence>
<dbReference type="PANTHER" id="PTHR43486">
    <property type="entry name" value="LIPID II FLIPPASE MURJ-RELATED"/>
    <property type="match status" value="1"/>
</dbReference>
<feature type="transmembrane region" description="Helical" evidence="9">
    <location>
        <begin position="92"/>
        <end position="114"/>
    </location>
</feature>
<dbReference type="InterPro" id="IPR004268">
    <property type="entry name" value="MurJ"/>
</dbReference>
<feature type="compositionally biased region" description="Low complexity" evidence="8">
    <location>
        <begin position="1"/>
        <end position="20"/>
    </location>
</feature>
<keyword evidence="5" id="KW-0573">Peptidoglycan synthesis</keyword>
<feature type="transmembrane region" description="Helical" evidence="9">
    <location>
        <begin position="134"/>
        <end position="153"/>
    </location>
</feature>
<evidence type="ECO:0000256" key="4">
    <source>
        <dbReference type="ARBA" id="ARBA00022960"/>
    </source>
</evidence>
<feature type="transmembrane region" description="Helical" evidence="9">
    <location>
        <begin position="378"/>
        <end position="399"/>
    </location>
</feature>
<sequence>MASSPSLIPIPTTITPMPTSYDRLTSTLDPKPPQNPRSDPLSPPQHSRLSETRAPPRRSPSLPRDSVGGGCSSEQSCGEAREHDPPPIPSRIFISSGASVGTILQWIIQVSLYAKPKKKASFIWWKDFFKDKDIHNLLSLLLPAILNSGLVQIASLTDLYFSSFVPGAAADAFILAMAPLGILSSIIILPILPAFSTLAEPSMWVRLQENLEKAILLCLVITLPVTCTFCVLAGPIVSVLFQRRMFDSSANLIGSPFWIIRELFAAVFYSLGDSKSLLLINVTAIVLNGILDWLSVTVLGAGAQGLALSTSCVTAFSVLALFLLLSKKLKGAVNVRAIGVFLPQLLASCAASGFVASLSYRTLRFFLSANTTARLAEAASISLAGLLGMSSFYFSLLLADFPGMQILNGLLKTVMKRLNFVNDVWTNV</sequence>
<organism evidence="10">
    <name type="scientific">Ananas comosus var. bracteatus</name>
    <name type="common">red pineapple</name>
    <dbReference type="NCBI Taxonomy" id="296719"/>
    <lineage>
        <taxon>Eukaryota</taxon>
        <taxon>Viridiplantae</taxon>
        <taxon>Streptophyta</taxon>
        <taxon>Embryophyta</taxon>
        <taxon>Tracheophyta</taxon>
        <taxon>Spermatophyta</taxon>
        <taxon>Magnoliopsida</taxon>
        <taxon>Liliopsida</taxon>
        <taxon>Poales</taxon>
        <taxon>Bromeliaceae</taxon>
        <taxon>Bromelioideae</taxon>
        <taxon>Ananas</taxon>
    </lineage>
</organism>
<dbReference type="EMBL" id="LR862140">
    <property type="protein sequence ID" value="CAD1820086.1"/>
    <property type="molecule type" value="Genomic_DNA"/>
</dbReference>
<evidence type="ECO:0000256" key="6">
    <source>
        <dbReference type="ARBA" id="ARBA00022989"/>
    </source>
</evidence>
<evidence type="ECO:0000256" key="7">
    <source>
        <dbReference type="ARBA" id="ARBA00023136"/>
    </source>
</evidence>
<proteinExistence type="predicted"/>
<keyword evidence="7 9" id="KW-0472">Membrane</keyword>
<name>A0A6V7NP88_ANACO</name>
<gene>
    <name evidence="10" type="ORF">CB5_LOCUS3297</name>
</gene>
<evidence type="ECO:0000256" key="9">
    <source>
        <dbReference type="SAM" id="Phobius"/>
    </source>
</evidence>
<feature type="compositionally biased region" description="Low complexity" evidence="8">
    <location>
        <begin position="59"/>
        <end position="78"/>
    </location>
</feature>
<comment type="subcellular location">
    <subcellularLocation>
        <location evidence="1">Cell membrane</location>
        <topology evidence="1">Multi-pass membrane protein</topology>
    </subcellularLocation>
</comment>
<evidence type="ECO:0000313" key="10">
    <source>
        <dbReference type="EMBL" id="CAD1820086.1"/>
    </source>
</evidence>
<keyword evidence="3 9" id="KW-0812">Transmembrane</keyword>
<keyword evidence="4" id="KW-0133">Cell shape</keyword>
<feature type="transmembrane region" description="Helical" evidence="9">
    <location>
        <begin position="173"/>
        <end position="195"/>
    </location>
</feature>
<evidence type="ECO:0000256" key="8">
    <source>
        <dbReference type="SAM" id="MobiDB-lite"/>
    </source>
</evidence>
<dbReference type="Pfam" id="PF03023">
    <property type="entry name" value="MurJ"/>
    <property type="match status" value="1"/>
</dbReference>
<evidence type="ECO:0000256" key="5">
    <source>
        <dbReference type="ARBA" id="ARBA00022984"/>
    </source>
</evidence>
<accession>A0A6V7NP88</accession>
<keyword evidence="6 9" id="KW-1133">Transmembrane helix</keyword>
<feature type="transmembrane region" description="Helical" evidence="9">
    <location>
        <begin position="306"/>
        <end position="325"/>
    </location>
</feature>
<feature type="transmembrane region" description="Helical" evidence="9">
    <location>
        <begin position="337"/>
        <end position="358"/>
    </location>
</feature>
<dbReference type="AlphaFoldDB" id="A0A6V7NP88"/>
<keyword evidence="2" id="KW-1003">Cell membrane</keyword>